<name>A0ABV5HZ49_9RHOB</name>
<evidence type="ECO:0000313" key="7">
    <source>
        <dbReference type="EMBL" id="MFB9149691.1"/>
    </source>
</evidence>
<keyword evidence="8" id="KW-1185">Reference proteome</keyword>
<evidence type="ECO:0000256" key="2">
    <source>
        <dbReference type="ARBA" id="ARBA00022723"/>
    </source>
</evidence>
<protein>
    <submittedName>
        <fullName evidence="7">4Fe-4S binding protein</fullName>
    </submittedName>
</protein>
<accession>A0ABV5HZ49</accession>
<dbReference type="SUPFAM" id="SSF54862">
    <property type="entry name" value="4Fe-4S ferredoxins"/>
    <property type="match status" value="1"/>
</dbReference>
<evidence type="ECO:0000259" key="6">
    <source>
        <dbReference type="PROSITE" id="PS51379"/>
    </source>
</evidence>
<feature type="domain" description="4Fe-4S ferredoxin-type" evidence="6">
    <location>
        <begin position="528"/>
        <end position="557"/>
    </location>
</feature>
<dbReference type="InterPro" id="IPR017900">
    <property type="entry name" value="4Fe4S_Fe_S_CS"/>
</dbReference>
<feature type="region of interest" description="Disordered" evidence="5">
    <location>
        <begin position="631"/>
        <end position="661"/>
    </location>
</feature>
<evidence type="ECO:0000256" key="1">
    <source>
        <dbReference type="ARBA" id="ARBA00022485"/>
    </source>
</evidence>
<dbReference type="InterPro" id="IPR050572">
    <property type="entry name" value="Fe-S_Ferredoxin"/>
</dbReference>
<keyword evidence="2" id="KW-0479">Metal-binding</keyword>
<sequence length="661" mass="69308">MPKHLILCDCSGSQTIDATGLSQATGLACSRMHSALCTAETGAAARAIADEGNDEPIICCTQERRVFDEIAADLGVEAPACLDLRDRAGWTDDTAPLLPKMSALVAEATLPARPDKSLDVTSEGLCLIIGSAKAALAAAKRLAPVLGVTVLLTDDSDPPDSRDFDTIRARVTAAQGALGGFTLRLDALRQVDPGGRGALSWTAPRDGAETTCDIILDLSGGTPLFPAPEKREGYLRADPGSLTAVADAILAASQLTGTFEKPLYVAVEPLLCAHSRAGQTGCTKCLDICPTGAISPAGEHVSIDPMVCAGCGACAARCPSGAISYDAPPPDMILRRIQTLASAYRRAGGEAPRLLVHDASHGAEMIRLAARHGRGLPADVIPLEVSALSGFGHAEILAALASGFAEVTVLLSPTTERDAPDQEIPLAQAMAGGHPVRLLDLADPDALCEALYDADASTPLAEPVLPMGNRRQVARLAARALNPGTEVLDLPAAAPYGAVVVDTDACTLCLSCVSLCPSGALLDNEDLPQLRFQEDACLQCGLCANICPEKAITLEPRMNLTDAALGQVVLNEEEPFACIECGTLFGSKSTIEKITEKLAGKHSMFGTSQAARMIQMCENCRINAQFHSADNPFASAERPRPRTTEDYLSNRKVQTPNRKDH</sequence>
<proteinExistence type="predicted"/>
<dbReference type="Gene3D" id="3.30.70.20">
    <property type="match status" value="2"/>
</dbReference>
<dbReference type="InterPro" id="IPR017896">
    <property type="entry name" value="4Fe4S_Fe-S-bd"/>
</dbReference>
<reference evidence="7 8" key="1">
    <citation type="submission" date="2024-09" db="EMBL/GenBank/DDBJ databases">
        <authorList>
            <person name="Sun Q."/>
            <person name="Mori K."/>
        </authorList>
    </citation>
    <scope>NUCLEOTIDE SEQUENCE [LARGE SCALE GENOMIC DNA]</scope>
    <source>
        <strain evidence="7 8">CECT 9424</strain>
    </source>
</reference>
<comment type="caution">
    <text evidence="7">The sequence shown here is derived from an EMBL/GenBank/DDBJ whole genome shotgun (WGS) entry which is preliminary data.</text>
</comment>
<dbReference type="PANTHER" id="PTHR43687:SF4">
    <property type="entry name" value="BLR5484 PROTEIN"/>
    <property type="match status" value="1"/>
</dbReference>
<keyword evidence="3" id="KW-0408">Iron</keyword>
<dbReference type="EMBL" id="JBHMEC010000012">
    <property type="protein sequence ID" value="MFB9149691.1"/>
    <property type="molecule type" value="Genomic_DNA"/>
</dbReference>
<dbReference type="PROSITE" id="PS00198">
    <property type="entry name" value="4FE4S_FER_1"/>
    <property type="match status" value="3"/>
</dbReference>
<organism evidence="7 8">
    <name type="scientific">Roseovarius ramblicola</name>
    <dbReference type="NCBI Taxonomy" id="2022336"/>
    <lineage>
        <taxon>Bacteria</taxon>
        <taxon>Pseudomonadati</taxon>
        <taxon>Pseudomonadota</taxon>
        <taxon>Alphaproteobacteria</taxon>
        <taxon>Rhodobacterales</taxon>
        <taxon>Roseobacteraceae</taxon>
        <taxon>Roseovarius</taxon>
    </lineage>
</organism>
<feature type="domain" description="4Fe-4S ferredoxin-type" evidence="6">
    <location>
        <begin position="497"/>
        <end position="526"/>
    </location>
</feature>
<dbReference type="RefSeq" id="WP_377068863.1">
    <property type="nucleotide sequence ID" value="NZ_JBHMEC010000012.1"/>
</dbReference>
<gene>
    <name evidence="7" type="ORF">ACFFU4_08025</name>
</gene>
<evidence type="ECO:0000313" key="8">
    <source>
        <dbReference type="Proteomes" id="UP001589670"/>
    </source>
</evidence>
<keyword evidence="4" id="KW-0411">Iron-sulfur</keyword>
<feature type="domain" description="4Fe-4S ferredoxin-type" evidence="6">
    <location>
        <begin position="299"/>
        <end position="328"/>
    </location>
</feature>
<evidence type="ECO:0000256" key="3">
    <source>
        <dbReference type="ARBA" id="ARBA00023004"/>
    </source>
</evidence>
<evidence type="ECO:0000256" key="4">
    <source>
        <dbReference type="ARBA" id="ARBA00023014"/>
    </source>
</evidence>
<dbReference type="PROSITE" id="PS51257">
    <property type="entry name" value="PROKAR_LIPOPROTEIN"/>
    <property type="match status" value="1"/>
</dbReference>
<feature type="compositionally biased region" description="Basic and acidic residues" evidence="5">
    <location>
        <begin position="637"/>
        <end position="649"/>
    </location>
</feature>
<evidence type="ECO:0000256" key="5">
    <source>
        <dbReference type="SAM" id="MobiDB-lite"/>
    </source>
</evidence>
<feature type="compositionally biased region" description="Polar residues" evidence="5">
    <location>
        <begin position="651"/>
        <end position="661"/>
    </location>
</feature>
<dbReference type="Pfam" id="PF13237">
    <property type="entry name" value="Fer4_10"/>
    <property type="match status" value="1"/>
</dbReference>
<dbReference type="Proteomes" id="UP001589670">
    <property type="component" value="Unassembled WGS sequence"/>
</dbReference>
<dbReference type="Pfam" id="PF12838">
    <property type="entry name" value="Fer4_7"/>
    <property type="match status" value="1"/>
</dbReference>
<dbReference type="PANTHER" id="PTHR43687">
    <property type="entry name" value="ADENYLYLSULFATE REDUCTASE, BETA SUBUNIT"/>
    <property type="match status" value="1"/>
</dbReference>
<keyword evidence="1" id="KW-0004">4Fe-4S</keyword>
<dbReference type="PROSITE" id="PS51379">
    <property type="entry name" value="4FE4S_FER_2"/>
    <property type="match status" value="3"/>
</dbReference>